<name>A0ABV1WXP3_9ACTN</name>
<sequence>MADEERNEADPRSLPTCAAEVARLMDLRSAADVPAGQAVGQYVAVPSSR</sequence>
<protein>
    <submittedName>
        <fullName evidence="1">Uncharacterized protein</fullName>
    </submittedName>
</protein>
<evidence type="ECO:0000313" key="1">
    <source>
        <dbReference type="EMBL" id="MER7181543.1"/>
    </source>
</evidence>
<reference evidence="1 2" key="1">
    <citation type="submission" date="2024-06" db="EMBL/GenBank/DDBJ databases">
        <title>The Natural Products Discovery Center: Release of the First 8490 Sequenced Strains for Exploring Actinobacteria Biosynthetic Diversity.</title>
        <authorList>
            <person name="Kalkreuter E."/>
            <person name="Kautsar S.A."/>
            <person name="Yang D."/>
            <person name="Bader C.D."/>
            <person name="Teijaro C.N."/>
            <person name="Fluegel L."/>
            <person name="Davis C.M."/>
            <person name="Simpson J.R."/>
            <person name="Lauterbach L."/>
            <person name="Steele A.D."/>
            <person name="Gui C."/>
            <person name="Meng S."/>
            <person name="Li G."/>
            <person name="Viehrig K."/>
            <person name="Ye F."/>
            <person name="Su P."/>
            <person name="Kiefer A.F."/>
            <person name="Nichols A."/>
            <person name="Cepeda A.J."/>
            <person name="Yan W."/>
            <person name="Fan B."/>
            <person name="Jiang Y."/>
            <person name="Adhikari A."/>
            <person name="Zheng C.-J."/>
            <person name="Schuster L."/>
            <person name="Cowan T.M."/>
            <person name="Smanski M.J."/>
            <person name="Chevrette M.G."/>
            <person name="De Carvalho L.P.S."/>
            <person name="Shen B."/>
        </authorList>
    </citation>
    <scope>NUCLEOTIDE SEQUENCE [LARGE SCALE GENOMIC DNA]</scope>
    <source>
        <strain evidence="1 2">NPDC000234</strain>
    </source>
</reference>
<dbReference type="Proteomes" id="UP001474181">
    <property type="component" value="Unassembled WGS sequence"/>
</dbReference>
<gene>
    <name evidence="1" type="ORF">ABT404_19010</name>
</gene>
<organism evidence="1 2">
    <name type="scientific">Streptomyces hyaluromycini</name>
    <dbReference type="NCBI Taxonomy" id="1377993"/>
    <lineage>
        <taxon>Bacteria</taxon>
        <taxon>Bacillati</taxon>
        <taxon>Actinomycetota</taxon>
        <taxon>Actinomycetes</taxon>
        <taxon>Kitasatosporales</taxon>
        <taxon>Streptomycetaceae</taxon>
        <taxon>Streptomyces</taxon>
    </lineage>
</organism>
<comment type="caution">
    <text evidence="1">The sequence shown here is derived from an EMBL/GenBank/DDBJ whole genome shotgun (WGS) entry which is preliminary data.</text>
</comment>
<accession>A0ABV1WXP3</accession>
<dbReference type="EMBL" id="JBEPEK010000124">
    <property type="protein sequence ID" value="MER7181543.1"/>
    <property type="molecule type" value="Genomic_DNA"/>
</dbReference>
<evidence type="ECO:0000313" key="2">
    <source>
        <dbReference type="Proteomes" id="UP001474181"/>
    </source>
</evidence>
<dbReference type="RefSeq" id="WP_350782422.1">
    <property type="nucleotide sequence ID" value="NZ_JBEPEK010000124.1"/>
</dbReference>
<keyword evidence="2" id="KW-1185">Reference proteome</keyword>
<proteinExistence type="predicted"/>